<gene>
    <name evidence="6" type="ORF">MRX98_06955</name>
</gene>
<comment type="function">
    <text evidence="1 4">Catalyzes the insertion of molybdate into adenylated molybdopterin with the concomitant release of AMP.</text>
</comment>
<evidence type="ECO:0000313" key="7">
    <source>
        <dbReference type="Proteomes" id="UP001165427"/>
    </source>
</evidence>
<dbReference type="NCBIfam" id="NF045515">
    <property type="entry name" value="Glp_gephyrin"/>
    <property type="match status" value="1"/>
</dbReference>
<dbReference type="InterPro" id="IPR036688">
    <property type="entry name" value="MoeA_C_domain_IV_sf"/>
</dbReference>
<keyword evidence="4" id="KW-0479">Metal-binding</keyword>
<keyword evidence="4" id="KW-0460">Magnesium</keyword>
<protein>
    <recommendedName>
        <fullName evidence="4">Molybdopterin molybdenumtransferase</fullName>
        <ecNumber evidence="4">2.10.1.1</ecNumber>
    </recommendedName>
</protein>
<dbReference type="SUPFAM" id="SSF63882">
    <property type="entry name" value="MoeA N-terminal region -like"/>
    <property type="match status" value="1"/>
</dbReference>
<dbReference type="SUPFAM" id="SSF63867">
    <property type="entry name" value="MoeA C-terminal domain-like"/>
    <property type="match status" value="1"/>
</dbReference>
<dbReference type="InterPro" id="IPR005110">
    <property type="entry name" value="MoeA_linker/N"/>
</dbReference>
<dbReference type="Gene3D" id="2.40.340.10">
    <property type="entry name" value="MoeA, C-terminal, domain IV"/>
    <property type="match status" value="1"/>
</dbReference>
<dbReference type="InterPro" id="IPR036425">
    <property type="entry name" value="MoaB/Mog-like_dom_sf"/>
</dbReference>
<accession>A0AA41UIP4</accession>
<dbReference type="EC" id="2.10.1.1" evidence="4"/>
<dbReference type="Proteomes" id="UP001165427">
    <property type="component" value="Unassembled WGS sequence"/>
</dbReference>
<dbReference type="CDD" id="cd00887">
    <property type="entry name" value="MoeA"/>
    <property type="match status" value="1"/>
</dbReference>
<dbReference type="AlphaFoldDB" id="A0AA41UIP4"/>
<dbReference type="Pfam" id="PF03453">
    <property type="entry name" value="MoeA_N"/>
    <property type="match status" value="1"/>
</dbReference>
<evidence type="ECO:0000256" key="1">
    <source>
        <dbReference type="ARBA" id="ARBA00002901"/>
    </source>
</evidence>
<dbReference type="SMART" id="SM00852">
    <property type="entry name" value="MoCF_biosynth"/>
    <property type="match status" value="1"/>
</dbReference>
<keyword evidence="4" id="KW-0500">Molybdenum</keyword>
<dbReference type="RefSeq" id="WP_246904331.1">
    <property type="nucleotide sequence ID" value="NZ_JALJRB010000006.1"/>
</dbReference>
<dbReference type="Pfam" id="PF00994">
    <property type="entry name" value="MoCF_biosynth"/>
    <property type="match status" value="1"/>
</dbReference>
<dbReference type="GO" id="GO:0005829">
    <property type="term" value="C:cytosol"/>
    <property type="evidence" value="ECO:0007669"/>
    <property type="project" value="TreeGrafter"/>
</dbReference>
<sequence>MAISDDIGFGEALSLVTDHIAPLAEEVVPLAEARDRVTARAIIAAVDSPSVDAALKDGYAVRSADVAGAGADHPVRLALGGSAAAGDKPGTLRIASGTAARVLTGAPLPDGADAVVSEEFALPDDQAVVLCRDAEAGRNVLARGSDVTRGQVAAPEGVRLTPGRIGLLAAAGCHRLHVVRRPVVAVLATGDEVVAPGAPLPAGKLYASNMAALDAWCRRFGWPTRLQIVGDDPGALRAAVLALMSEADVLLTSGGAWRGDRDWMVRILEGLGWRQVFHRVRMGPGKATGFGLLGDKPVFVLPGGPPSNWMGFLQLALPGLRRLAGWANPTLDLAAARSARTVTGRDPTWTQFVTGVIDGRRDGARFDTLRHLSRLHDLAAANAVICLPEGRSRIAAGEWVTVQLLP</sequence>
<dbReference type="InterPro" id="IPR038987">
    <property type="entry name" value="MoeA-like"/>
</dbReference>
<dbReference type="Gene3D" id="2.170.190.11">
    <property type="entry name" value="Molybdopterin biosynthesis moea protein, domain 3"/>
    <property type="match status" value="1"/>
</dbReference>
<comment type="pathway">
    <text evidence="4">Cofactor biosynthesis; molybdopterin biosynthesis.</text>
</comment>
<dbReference type="EMBL" id="JALJRB010000006">
    <property type="protein sequence ID" value="MCJ8500309.1"/>
    <property type="molecule type" value="Genomic_DNA"/>
</dbReference>
<evidence type="ECO:0000313" key="6">
    <source>
        <dbReference type="EMBL" id="MCJ8500309.1"/>
    </source>
</evidence>
<feature type="domain" description="MoaB/Mog" evidence="5">
    <location>
        <begin position="185"/>
        <end position="322"/>
    </location>
</feature>
<dbReference type="Gene3D" id="3.40.980.10">
    <property type="entry name" value="MoaB/Mog-like domain"/>
    <property type="match status" value="1"/>
</dbReference>
<name>A0AA41UIP4_9BACT</name>
<keyword evidence="4" id="KW-0808">Transferase</keyword>
<dbReference type="PANTHER" id="PTHR10192">
    <property type="entry name" value="MOLYBDOPTERIN BIOSYNTHESIS PROTEIN"/>
    <property type="match status" value="1"/>
</dbReference>
<evidence type="ECO:0000256" key="4">
    <source>
        <dbReference type="RuleBase" id="RU365090"/>
    </source>
</evidence>
<dbReference type="Gene3D" id="3.90.105.10">
    <property type="entry name" value="Molybdopterin biosynthesis moea protein, domain 2"/>
    <property type="match status" value="1"/>
</dbReference>
<dbReference type="SUPFAM" id="SSF53218">
    <property type="entry name" value="Molybdenum cofactor biosynthesis proteins"/>
    <property type="match status" value="1"/>
</dbReference>
<dbReference type="GO" id="GO:0046872">
    <property type="term" value="F:metal ion binding"/>
    <property type="evidence" value="ECO:0007669"/>
    <property type="project" value="UniProtKB-UniRule"/>
</dbReference>
<evidence type="ECO:0000259" key="5">
    <source>
        <dbReference type="SMART" id="SM00852"/>
    </source>
</evidence>
<evidence type="ECO:0000256" key="2">
    <source>
        <dbReference type="ARBA" id="ARBA00010763"/>
    </source>
</evidence>
<evidence type="ECO:0000256" key="3">
    <source>
        <dbReference type="ARBA" id="ARBA00047317"/>
    </source>
</evidence>
<reference evidence="6" key="1">
    <citation type="submission" date="2022-04" db="EMBL/GenBank/DDBJ databases">
        <title>Desulfatitalea alkaliphila sp. nov., a novel anaerobic sulfate-reducing bacterium isolated from terrestrial mud volcano, Taman Peninsula, Russia.</title>
        <authorList>
            <person name="Khomyakova M.A."/>
            <person name="Merkel A.Y."/>
            <person name="Slobodkin A.I."/>
        </authorList>
    </citation>
    <scope>NUCLEOTIDE SEQUENCE</scope>
    <source>
        <strain evidence="6">M08but</strain>
    </source>
</reference>
<dbReference type="InterPro" id="IPR036135">
    <property type="entry name" value="MoeA_linker/N_sf"/>
</dbReference>
<keyword evidence="7" id="KW-1185">Reference proteome</keyword>
<organism evidence="6 7">
    <name type="scientific">Desulfatitalea alkaliphila</name>
    <dbReference type="NCBI Taxonomy" id="2929485"/>
    <lineage>
        <taxon>Bacteria</taxon>
        <taxon>Pseudomonadati</taxon>
        <taxon>Thermodesulfobacteriota</taxon>
        <taxon>Desulfobacteria</taxon>
        <taxon>Desulfobacterales</taxon>
        <taxon>Desulfosarcinaceae</taxon>
        <taxon>Desulfatitalea</taxon>
    </lineage>
</organism>
<comment type="similarity">
    <text evidence="2 4">Belongs to the MoeA family.</text>
</comment>
<dbReference type="PANTHER" id="PTHR10192:SF5">
    <property type="entry name" value="GEPHYRIN"/>
    <property type="match status" value="1"/>
</dbReference>
<dbReference type="InterPro" id="IPR001453">
    <property type="entry name" value="MoaB/Mog_dom"/>
</dbReference>
<comment type="cofactor">
    <cofactor evidence="4">
        <name>Mg(2+)</name>
        <dbReference type="ChEBI" id="CHEBI:18420"/>
    </cofactor>
</comment>
<keyword evidence="4" id="KW-0501">Molybdenum cofactor biosynthesis</keyword>
<comment type="caution">
    <text evidence="6">The sequence shown here is derived from an EMBL/GenBank/DDBJ whole genome shotgun (WGS) entry which is preliminary data.</text>
</comment>
<dbReference type="GO" id="GO:0006777">
    <property type="term" value="P:Mo-molybdopterin cofactor biosynthetic process"/>
    <property type="evidence" value="ECO:0007669"/>
    <property type="project" value="UniProtKB-UniRule"/>
</dbReference>
<comment type="catalytic activity">
    <reaction evidence="3">
        <text>adenylyl-molybdopterin + molybdate = Mo-molybdopterin + AMP + H(+)</text>
        <dbReference type="Rhea" id="RHEA:35047"/>
        <dbReference type="ChEBI" id="CHEBI:15378"/>
        <dbReference type="ChEBI" id="CHEBI:36264"/>
        <dbReference type="ChEBI" id="CHEBI:62727"/>
        <dbReference type="ChEBI" id="CHEBI:71302"/>
        <dbReference type="ChEBI" id="CHEBI:456215"/>
        <dbReference type="EC" id="2.10.1.1"/>
    </reaction>
</comment>
<dbReference type="GO" id="GO:0061599">
    <property type="term" value="F:molybdopterin molybdotransferase activity"/>
    <property type="evidence" value="ECO:0007669"/>
    <property type="project" value="UniProtKB-UniRule"/>
</dbReference>
<proteinExistence type="inferred from homology"/>